<keyword evidence="3" id="KW-0689">Ribosomal protein</keyword>
<dbReference type="GO" id="GO:0005840">
    <property type="term" value="C:ribosome"/>
    <property type="evidence" value="ECO:0007669"/>
    <property type="project" value="UniProtKB-KW"/>
</dbReference>
<feature type="coiled-coil region" evidence="7">
    <location>
        <begin position="64"/>
        <end position="95"/>
    </location>
</feature>
<evidence type="ECO:0000313" key="8">
    <source>
        <dbReference type="EMBL" id="PHH52604.1"/>
    </source>
</evidence>
<name>A0A2C5X3Y9_9PEZI</name>
<evidence type="ECO:0000256" key="3">
    <source>
        <dbReference type="ARBA" id="ARBA00022980"/>
    </source>
</evidence>
<gene>
    <name evidence="8" type="ORF">CFIMG_005605RA</name>
</gene>
<dbReference type="AlphaFoldDB" id="A0A2C5X3Y9"/>
<organism evidence="8 9">
    <name type="scientific">Ceratocystis fimbriata CBS 114723</name>
    <dbReference type="NCBI Taxonomy" id="1035309"/>
    <lineage>
        <taxon>Eukaryota</taxon>
        <taxon>Fungi</taxon>
        <taxon>Dikarya</taxon>
        <taxon>Ascomycota</taxon>
        <taxon>Pezizomycotina</taxon>
        <taxon>Sordariomycetes</taxon>
        <taxon>Hypocreomycetidae</taxon>
        <taxon>Microascales</taxon>
        <taxon>Ceratocystidaceae</taxon>
        <taxon>Ceratocystis</taxon>
    </lineage>
</organism>
<evidence type="ECO:0000256" key="2">
    <source>
        <dbReference type="ARBA" id="ARBA00008860"/>
    </source>
</evidence>
<proteinExistence type="inferred from homology"/>
<evidence type="ECO:0000256" key="1">
    <source>
        <dbReference type="ARBA" id="ARBA00004173"/>
    </source>
</evidence>
<comment type="similarity">
    <text evidence="2">Belongs to the mitochondrion-specific ribosomal protein mL50 family.</text>
</comment>
<dbReference type="InterPro" id="IPR036736">
    <property type="entry name" value="ACP-like_sf"/>
</dbReference>
<accession>A0A2C5X3Y9</accession>
<reference evidence="8 9" key="2">
    <citation type="journal article" date="2013" name="IMA Fungus">
        <title>IMA Genome-F 1: Ceratocystis fimbriata: Draft nuclear genome sequence for the plant pathogen, Ceratocystis fimbriata.</title>
        <authorList>
            <person name="Wilken P.M."/>
            <person name="Steenkamp E.T."/>
            <person name="Wingfield M.J."/>
            <person name="de Beer Z.W."/>
            <person name="Wingfield B.D."/>
        </authorList>
    </citation>
    <scope>NUCLEOTIDE SEQUENCE [LARGE SCALE GENOMIC DNA]</scope>
    <source>
        <strain evidence="8 9">CBS 114723</strain>
    </source>
</reference>
<dbReference type="STRING" id="1035309.A0A2C5X3Y9"/>
<evidence type="ECO:0000256" key="5">
    <source>
        <dbReference type="ARBA" id="ARBA00023274"/>
    </source>
</evidence>
<dbReference type="GO" id="GO:1990904">
    <property type="term" value="C:ribonucleoprotein complex"/>
    <property type="evidence" value="ECO:0007669"/>
    <property type="project" value="UniProtKB-KW"/>
</dbReference>
<dbReference type="OrthoDB" id="6220758at2759"/>
<protein>
    <recommendedName>
        <fullName evidence="6">Large ribosomal subunit protein mL50</fullName>
    </recommendedName>
</protein>
<comment type="subcellular location">
    <subcellularLocation>
        <location evidence="1">Mitochondrion</location>
    </subcellularLocation>
</comment>
<keyword evidence="5" id="KW-0687">Ribonucleoprotein</keyword>
<keyword evidence="7" id="KW-0175">Coiled coil</keyword>
<dbReference type="GO" id="GO:0005739">
    <property type="term" value="C:mitochondrion"/>
    <property type="evidence" value="ECO:0007669"/>
    <property type="project" value="UniProtKB-SubCell"/>
</dbReference>
<evidence type="ECO:0000256" key="6">
    <source>
        <dbReference type="ARBA" id="ARBA00035183"/>
    </source>
</evidence>
<keyword evidence="9" id="KW-1185">Reference proteome</keyword>
<keyword evidence="4" id="KW-0496">Mitochondrion</keyword>
<dbReference type="EMBL" id="APWK03000062">
    <property type="protein sequence ID" value="PHH52604.1"/>
    <property type="molecule type" value="Genomic_DNA"/>
</dbReference>
<reference evidence="8 9" key="1">
    <citation type="journal article" date="2013" name="Fungal Biol.">
        <title>Analysis of microsatellite markers in the genome of the plant pathogen Ceratocystis fimbriata.</title>
        <authorList>
            <person name="Simpson M.C."/>
            <person name="Wilken P.M."/>
            <person name="Coetzee M.P."/>
            <person name="Wingfield M.J."/>
            <person name="Wingfield B.D."/>
        </authorList>
    </citation>
    <scope>NUCLEOTIDE SEQUENCE [LARGE SCALE GENOMIC DNA]</scope>
    <source>
        <strain evidence="8 9">CBS 114723</strain>
    </source>
</reference>
<dbReference type="InterPro" id="IPR018305">
    <property type="entry name" value="Ribosomal_m50"/>
</dbReference>
<evidence type="ECO:0000256" key="4">
    <source>
        <dbReference type="ARBA" id="ARBA00023128"/>
    </source>
</evidence>
<evidence type="ECO:0000313" key="9">
    <source>
        <dbReference type="Proteomes" id="UP000222788"/>
    </source>
</evidence>
<comment type="caution">
    <text evidence="8">The sequence shown here is derived from an EMBL/GenBank/DDBJ whole genome shotgun (WGS) entry which is preliminary data.</text>
</comment>
<dbReference type="Pfam" id="PF10501">
    <property type="entry name" value="Ribosomal_L50"/>
    <property type="match status" value="1"/>
</dbReference>
<sequence>MSLPNTIRRLPQALRICANPGAASQVTVSLSALRSISTTPSRHIQPNRKLQAIFGKGSAGEGAKAEEEAKRRELLAAREQERNEALAQAAQLDQQQLVSGDELDGFAESKLVVPGEYLVAPTPAEAEQMAYVPAENASELESVGNLNSWWDHDGHWGPESQLAVFAAPRSRILDEVMTVLVRQAVVEALVYRAKGEATGMTQRWARVSKEVAYKTSQITFEVKEGGDVALTGEISEVYGALNSSNGVTAEEESFSQEEAAEMVKTFDSTWQQISLADPVLKFAISKRIYQLTGYLISDSRLHLSHTVGQLLNYLTTPPKAKTVNEQIRSSETLKSLPNVRVFSRRITPIDRQIMDGSWKKIEEELRKRKLPIVGHEELGDFAERKWLNIKA</sequence>
<dbReference type="Proteomes" id="UP000222788">
    <property type="component" value="Unassembled WGS sequence"/>
</dbReference>
<evidence type="ECO:0000256" key="7">
    <source>
        <dbReference type="SAM" id="Coils"/>
    </source>
</evidence>
<dbReference type="Gene3D" id="1.10.1200.10">
    <property type="entry name" value="ACP-like"/>
    <property type="match status" value="1"/>
</dbReference>